<keyword evidence="2" id="KW-1185">Reference proteome</keyword>
<evidence type="ECO:0000313" key="1">
    <source>
        <dbReference type="EMBL" id="KAF0757212.1"/>
    </source>
</evidence>
<proteinExistence type="predicted"/>
<feature type="non-terminal residue" evidence="1">
    <location>
        <position position="1"/>
    </location>
</feature>
<dbReference type="Proteomes" id="UP000478052">
    <property type="component" value="Unassembled WGS sequence"/>
</dbReference>
<reference evidence="1 2" key="1">
    <citation type="submission" date="2019-08" db="EMBL/GenBank/DDBJ databases">
        <title>Whole genome of Aphis craccivora.</title>
        <authorList>
            <person name="Voronova N.V."/>
            <person name="Shulinski R.S."/>
            <person name="Bandarenka Y.V."/>
            <person name="Zhorov D.G."/>
            <person name="Warner D."/>
        </authorList>
    </citation>
    <scope>NUCLEOTIDE SEQUENCE [LARGE SCALE GENOMIC DNA]</scope>
    <source>
        <strain evidence="1">180601</strain>
        <tissue evidence="1">Whole Body</tissue>
    </source>
</reference>
<comment type="caution">
    <text evidence="1">The sequence shown here is derived from an EMBL/GenBank/DDBJ whole genome shotgun (WGS) entry which is preliminary data.</text>
</comment>
<dbReference type="EMBL" id="VUJU01003644">
    <property type="protein sequence ID" value="KAF0757212.1"/>
    <property type="molecule type" value="Genomic_DNA"/>
</dbReference>
<evidence type="ECO:0000313" key="2">
    <source>
        <dbReference type="Proteomes" id="UP000478052"/>
    </source>
</evidence>
<name>A0A6G0YK84_APHCR</name>
<sequence length="65" mass="7201">RTLDTYRILVESCGVQFASFETDKLVCINSFLYAASNCAAEGLLLKPPLDLIAENNISMWSCDIL</sequence>
<organism evidence="1 2">
    <name type="scientific">Aphis craccivora</name>
    <name type="common">Cowpea aphid</name>
    <dbReference type="NCBI Taxonomy" id="307492"/>
    <lineage>
        <taxon>Eukaryota</taxon>
        <taxon>Metazoa</taxon>
        <taxon>Ecdysozoa</taxon>
        <taxon>Arthropoda</taxon>
        <taxon>Hexapoda</taxon>
        <taxon>Insecta</taxon>
        <taxon>Pterygota</taxon>
        <taxon>Neoptera</taxon>
        <taxon>Paraneoptera</taxon>
        <taxon>Hemiptera</taxon>
        <taxon>Sternorrhyncha</taxon>
        <taxon>Aphidomorpha</taxon>
        <taxon>Aphidoidea</taxon>
        <taxon>Aphididae</taxon>
        <taxon>Aphidini</taxon>
        <taxon>Aphis</taxon>
        <taxon>Aphis</taxon>
    </lineage>
</organism>
<accession>A0A6G0YK84</accession>
<dbReference type="AlphaFoldDB" id="A0A6G0YK84"/>
<protein>
    <submittedName>
        <fullName evidence="1">Uncharacterized protein</fullName>
    </submittedName>
</protein>
<gene>
    <name evidence="1" type="ORF">FWK35_00023232</name>
</gene>